<name>A0A2H1V9E8_SPOFR</name>
<accession>A0A2H1V9E8</accession>
<protein>
    <submittedName>
        <fullName evidence="1">SFRICE_000439</fullName>
    </submittedName>
</protein>
<gene>
    <name evidence="1" type="ORF">SFRICE_000439</name>
</gene>
<evidence type="ECO:0000313" key="1">
    <source>
        <dbReference type="EMBL" id="SOQ37449.1"/>
    </source>
</evidence>
<dbReference type="AlphaFoldDB" id="A0A2H1V9E8"/>
<organism evidence="1">
    <name type="scientific">Spodoptera frugiperda</name>
    <name type="common">Fall armyworm</name>
    <dbReference type="NCBI Taxonomy" id="7108"/>
    <lineage>
        <taxon>Eukaryota</taxon>
        <taxon>Metazoa</taxon>
        <taxon>Ecdysozoa</taxon>
        <taxon>Arthropoda</taxon>
        <taxon>Hexapoda</taxon>
        <taxon>Insecta</taxon>
        <taxon>Pterygota</taxon>
        <taxon>Neoptera</taxon>
        <taxon>Endopterygota</taxon>
        <taxon>Lepidoptera</taxon>
        <taxon>Glossata</taxon>
        <taxon>Ditrysia</taxon>
        <taxon>Noctuoidea</taxon>
        <taxon>Noctuidae</taxon>
        <taxon>Amphipyrinae</taxon>
        <taxon>Spodoptera</taxon>
    </lineage>
</organism>
<reference evidence="1" key="1">
    <citation type="submission" date="2016-07" db="EMBL/GenBank/DDBJ databases">
        <authorList>
            <person name="Bretaudeau A."/>
        </authorList>
    </citation>
    <scope>NUCLEOTIDE SEQUENCE</scope>
    <source>
        <strain evidence="1">Rice</strain>
        <tissue evidence="1">Whole body</tissue>
    </source>
</reference>
<proteinExistence type="predicted"/>
<sequence length="80" mass="8648">MFRYSPVSVAMAGCSEGGTVSERARALNVSNPAHSSLPPSTAATVMPSVNLRTENYRVTVSCAQHDHLLQLLMRYNLAVN</sequence>
<dbReference type="EMBL" id="ODYU01001369">
    <property type="protein sequence ID" value="SOQ37449.1"/>
    <property type="molecule type" value="Genomic_DNA"/>
</dbReference>